<protein>
    <submittedName>
        <fullName evidence="1">Uncharacterized protein</fullName>
    </submittedName>
</protein>
<organism evidence="1 2">
    <name type="scientific">Araneus ventricosus</name>
    <name type="common">Orbweaver spider</name>
    <name type="synonym">Epeira ventricosa</name>
    <dbReference type="NCBI Taxonomy" id="182803"/>
    <lineage>
        <taxon>Eukaryota</taxon>
        <taxon>Metazoa</taxon>
        <taxon>Ecdysozoa</taxon>
        <taxon>Arthropoda</taxon>
        <taxon>Chelicerata</taxon>
        <taxon>Arachnida</taxon>
        <taxon>Araneae</taxon>
        <taxon>Araneomorphae</taxon>
        <taxon>Entelegynae</taxon>
        <taxon>Araneoidea</taxon>
        <taxon>Araneidae</taxon>
        <taxon>Araneus</taxon>
    </lineage>
</organism>
<dbReference type="Proteomes" id="UP000499080">
    <property type="component" value="Unassembled WGS sequence"/>
</dbReference>
<gene>
    <name evidence="1" type="ORF">AVEN_272210_1</name>
</gene>
<comment type="caution">
    <text evidence="1">The sequence shown here is derived from an EMBL/GenBank/DDBJ whole genome shotgun (WGS) entry which is preliminary data.</text>
</comment>
<keyword evidence="2" id="KW-1185">Reference proteome</keyword>
<reference evidence="1 2" key="1">
    <citation type="journal article" date="2019" name="Sci. Rep.">
        <title>Orb-weaving spider Araneus ventricosus genome elucidates the spidroin gene catalogue.</title>
        <authorList>
            <person name="Kono N."/>
            <person name="Nakamura H."/>
            <person name="Ohtoshi R."/>
            <person name="Moran D.A.P."/>
            <person name="Shinohara A."/>
            <person name="Yoshida Y."/>
            <person name="Fujiwara M."/>
            <person name="Mori M."/>
            <person name="Tomita M."/>
            <person name="Arakawa K."/>
        </authorList>
    </citation>
    <scope>NUCLEOTIDE SEQUENCE [LARGE SCALE GENOMIC DNA]</scope>
</reference>
<evidence type="ECO:0000313" key="1">
    <source>
        <dbReference type="EMBL" id="GBN86700.1"/>
    </source>
</evidence>
<evidence type="ECO:0000313" key="2">
    <source>
        <dbReference type="Proteomes" id="UP000499080"/>
    </source>
</evidence>
<name>A0A4Y2SHB8_ARAVE</name>
<accession>A0A4Y2SHB8</accession>
<dbReference type="EMBL" id="BGPR01021424">
    <property type="protein sequence ID" value="GBN86700.1"/>
    <property type="molecule type" value="Genomic_DNA"/>
</dbReference>
<proteinExistence type="predicted"/>
<dbReference type="AlphaFoldDB" id="A0A4Y2SHB8"/>
<sequence length="124" mass="14116">MCMKRDVEVTKHRTMNSSKHALRTVIQFLSAEDVSGTDIYSRMCMRRDVEVSERRTMNSSKHALHAVIQFLSAEGVSGTDIYSRMCMSLNNLELQFSDGAVILLVDLRAQLIYHEQVHPTQSLV</sequence>